<reference evidence="3" key="5">
    <citation type="submission" date="2020-09" db="EMBL/GenBank/DDBJ databases">
        <authorList>
            <person name="Sun Q."/>
            <person name="Ohkuma M."/>
        </authorList>
    </citation>
    <scope>NUCLEOTIDE SEQUENCE</scope>
    <source>
        <strain evidence="3">JCM 4434</strain>
    </source>
</reference>
<proteinExistence type="predicted"/>
<gene>
    <name evidence="3" type="ORF">GCM10010502_69750</name>
    <name evidence="4" type="ORF">HS99_0024980</name>
</gene>
<dbReference type="GeneID" id="97489850"/>
<dbReference type="KEGG" id="kau:B6264_03000"/>
<dbReference type="SUPFAM" id="SSF90002">
    <property type="entry name" value="Hypothetical protein YjiA, C-terminal domain"/>
    <property type="match status" value="1"/>
</dbReference>
<evidence type="ECO:0000259" key="2">
    <source>
        <dbReference type="SMART" id="SM00833"/>
    </source>
</evidence>
<evidence type="ECO:0000313" key="4">
    <source>
        <dbReference type="EMBL" id="OEV37836.1"/>
    </source>
</evidence>
<name>A0A1E7NAW2_KITAU</name>
<protein>
    <recommendedName>
        <fullName evidence="2">CobW C-terminal domain-containing protein</fullName>
    </recommendedName>
</protein>
<comment type="caution">
    <text evidence="4">The sequence shown here is derived from an EMBL/GenBank/DDBJ whole genome shotgun (WGS) entry which is preliminary data.</text>
</comment>
<accession>A0A8H9LRJ3</accession>
<evidence type="ECO:0000313" key="5">
    <source>
        <dbReference type="Proteomes" id="UP000037395"/>
    </source>
</evidence>
<reference evidence="4" key="4">
    <citation type="submission" date="2016-08" db="EMBL/GenBank/DDBJ databases">
        <title>Sequencing, Assembly and Comparative Genomics of S. aureofaciens ATCC 10762.</title>
        <authorList>
            <person name="Gradnigo J.S."/>
            <person name="Johnson N."/>
            <person name="Somerville G.A."/>
        </authorList>
    </citation>
    <scope>NUCLEOTIDE SEQUENCE [LARGE SCALE GENOMIC DNA]</scope>
    <source>
        <strain evidence="4">ATCC 10762</strain>
    </source>
</reference>
<reference evidence="3" key="1">
    <citation type="journal article" date="2014" name="Int. J. Syst. Evol. Microbiol.">
        <title>Complete genome sequence of Corynebacterium casei LMG S-19264T (=DSM 44701T), isolated from a smear-ripened cheese.</title>
        <authorList>
            <consortium name="US DOE Joint Genome Institute (JGI-PGF)"/>
            <person name="Walter F."/>
            <person name="Albersmeier A."/>
            <person name="Kalinowski J."/>
            <person name="Ruckert C."/>
        </authorList>
    </citation>
    <scope>NUCLEOTIDE SEQUENCE</scope>
    <source>
        <strain evidence="3">JCM 4434</strain>
    </source>
</reference>
<dbReference type="AlphaFoldDB" id="A0A1E7NAW2"/>
<dbReference type="OrthoDB" id="9808822at2"/>
<dbReference type="EMBL" id="JPRF03000018">
    <property type="protein sequence ID" value="OEV37836.1"/>
    <property type="molecule type" value="Genomic_DNA"/>
</dbReference>
<reference evidence="4 5" key="2">
    <citation type="submission" date="2014-07" db="EMBL/GenBank/DDBJ databases">
        <authorList>
            <person name="Zhang J.E."/>
            <person name="Yang H."/>
            <person name="Guo J."/>
            <person name="Deng Z."/>
            <person name="Luo H."/>
            <person name="Luo M."/>
            <person name="Zhao B."/>
        </authorList>
    </citation>
    <scope>NUCLEOTIDE SEQUENCE [LARGE SCALE GENOMIC DNA]</scope>
    <source>
        <strain evidence="4">ATCC 10762</strain>
        <strain evidence="5">ATCC 10762 / DSM 40127 / CCM 3239 / JCM 4008 / LMG 5968 / NBRC 12843 / NCIMB 8234 / A-377</strain>
    </source>
</reference>
<sequence>MTAQGRPRRLPVTVLGGLATGVRDCAADLARIEVPGLAVLAVRVNSQGRTASWSWRLYERSGPVDGGSVTLPRPCSSHLLPSALLPVLLRAARTGRHRHLLLTLPPGMQADLVALGLLDGRARGQALADDVRIDAVAAAVDLSRIEDDLSGGDRLVDHHLGLGPDDRRTLAETAARHLEAADAVVTASMNDPDPAASARAVALVHHLAPRAAMAHVCHDPLTGALRLPDLSPLVGGNLFDADRVRDRHGPLPIPRQPRRPEFGVRTTHWSSRRPLHAQRLHDALEQICAGVIRGRGHLWLANRPQSIHRWESAGEHLAIETAGTWLPEQDDSAWRSASPQRRTFAALFWDPYYGERRCELTLTGIGLDVPALHRLLDSCLLTDAELALGMHRRQLSDDDPFADALGADPPN</sequence>
<dbReference type="Proteomes" id="UP000610124">
    <property type="component" value="Unassembled WGS sequence"/>
</dbReference>
<dbReference type="InterPro" id="IPR051927">
    <property type="entry name" value="Zn_Chap_cDPG_Synth"/>
</dbReference>
<keyword evidence="5" id="KW-1185">Reference proteome</keyword>
<feature type="region of interest" description="Disordered" evidence="1">
    <location>
        <begin position="247"/>
        <end position="267"/>
    </location>
</feature>
<reference evidence="5" key="3">
    <citation type="submission" date="2016-08" db="EMBL/GenBank/DDBJ databases">
        <title>Sequencing, assembly and comparative genomics of S. aureofaciens ATCC 10762.</title>
        <authorList>
            <person name="Gradnigo J.S."/>
            <person name="Johnson N."/>
            <person name="Somerville G.A."/>
        </authorList>
    </citation>
    <scope>NUCLEOTIDE SEQUENCE [LARGE SCALE GENOMIC DNA]</scope>
    <source>
        <strain evidence="5">ATCC 10762 / DSM 40127 / CCM 3239 / JCM 4008 / LMG 5968 / NBRC 12843 / NCIMB 8234 / A-377</strain>
    </source>
</reference>
<organism evidence="4 5">
    <name type="scientific">Kitasatospora aureofaciens</name>
    <name type="common">Streptomyces aureofaciens</name>
    <dbReference type="NCBI Taxonomy" id="1894"/>
    <lineage>
        <taxon>Bacteria</taxon>
        <taxon>Bacillati</taxon>
        <taxon>Actinomycetota</taxon>
        <taxon>Actinomycetes</taxon>
        <taxon>Kitasatosporales</taxon>
        <taxon>Streptomycetaceae</taxon>
        <taxon>Kitasatospora</taxon>
    </lineage>
</organism>
<dbReference type="Pfam" id="PF07683">
    <property type="entry name" value="CobW_C"/>
    <property type="match status" value="1"/>
</dbReference>
<dbReference type="EMBL" id="BMUB01000034">
    <property type="protein sequence ID" value="GGV04966.1"/>
    <property type="molecule type" value="Genomic_DNA"/>
</dbReference>
<evidence type="ECO:0000313" key="3">
    <source>
        <dbReference type="EMBL" id="GGV04966.1"/>
    </source>
</evidence>
<dbReference type="Proteomes" id="UP000037395">
    <property type="component" value="Unassembled WGS sequence"/>
</dbReference>
<dbReference type="InterPro" id="IPR011629">
    <property type="entry name" value="CobW-like_C"/>
</dbReference>
<dbReference type="PANTHER" id="PTHR43603">
    <property type="entry name" value="COBW DOMAIN-CONTAINING PROTEIN DDB_G0274527"/>
    <property type="match status" value="1"/>
</dbReference>
<dbReference type="PANTHER" id="PTHR43603:SF1">
    <property type="entry name" value="ZINC-REGULATED GTPASE METALLOPROTEIN ACTIVATOR 1"/>
    <property type="match status" value="1"/>
</dbReference>
<feature type="domain" description="CobW C-terminal" evidence="2">
    <location>
        <begin position="264"/>
        <end position="380"/>
    </location>
</feature>
<accession>A0A1E7NAW2</accession>
<dbReference type="RefSeq" id="WP_030556743.1">
    <property type="nucleotide sequence ID" value="NZ_BMUB01000034.1"/>
</dbReference>
<evidence type="ECO:0000256" key="1">
    <source>
        <dbReference type="SAM" id="MobiDB-lite"/>
    </source>
</evidence>
<dbReference type="SMART" id="SM00833">
    <property type="entry name" value="CobW_C"/>
    <property type="match status" value="1"/>
</dbReference>